<evidence type="ECO:0000256" key="1">
    <source>
        <dbReference type="SAM" id="Phobius"/>
    </source>
</evidence>
<keyword evidence="4" id="KW-1185">Reference proteome</keyword>
<name>A0A3D9LFV9_MARFU</name>
<dbReference type="Proteomes" id="UP000256779">
    <property type="component" value="Unassembled WGS sequence"/>
</dbReference>
<keyword evidence="1" id="KW-1133">Transmembrane helix</keyword>
<sequence length="216" mass="24640">MSKYTFTDEEKKAVEQAVKDLETVSCGEIVPFFVRSSDEYREASWFLSVVMGILTIGSIAMLSYLWLLPFQITPLEQSLLILAVMVVGYFLPMVFPTIKRFLVSKDRQSVRVQQRAMEAFLSEQVFATEERVGVLIFISRLEHQVLVLGDEGINIRVKPDDWQHVVDEVVKGIKQHEIGQGLVRAIELCKELLLANGFKRKSTDTNELDDGLRIED</sequence>
<keyword evidence="1" id="KW-0812">Transmembrane</keyword>
<evidence type="ECO:0000259" key="2">
    <source>
        <dbReference type="Pfam" id="PF04536"/>
    </source>
</evidence>
<evidence type="ECO:0000313" key="3">
    <source>
        <dbReference type="EMBL" id="REE05550.1"/>
    </source>
</evidence>
<organism evidence="3 4">
    <name type="scientific">Marinoscillum furvescens DSM 4134</name>
    <dbReference type="NCBI Taxonomy" id="1122208"/>
    <lineage>
        <taxon>Bacteria</taxon>
        <taxon>Pseudomonadati</taxon>
        <taxon>Bacteroidota</taxon>
        <taxon>Cytophagia</taxon>
        <taxon>Cytophagales</taxon>
        <taxon>Reichenbachiellaceae</taxon>
        <taxon>Marinoscillum</taxon>
    </lineage>
</organism>
<comment type="caution">
    <text evidence="3">The sequence shown here is derived from an EMBL/GenBank/DDBJ whole genome shotgun (WGS) entry which is preliminary data.</text>
</comment>
<protein>
    <submittedName>
        <fullName evidence="3">Putative membrane protein</fullName>
    </submittedName>
</protein>
<evidence type="ECO:0000313" key="4">
    <source>
        <dbReference type="Proteomes" id="UP000256779"/>
    </source>
</evidence>
<dbReference type="Gene3D" id="3.10.310.50">
    <property type="match status" value="1"/>
</dbReference>
<feature type="transmembrane region" description="Helical" evidence="1">
    <location>
        <begin position="79"/>
        <end position="98"/>
    </location>
</feature>
<dbReference type="OrthoDB" id="9786161at2"/>
<dbReference type="EMBL" id="QREG01000001">
    <property type="protein sequence ID" value="REE05550.1"/>
    <property type="molecule type" value="Genomic_DNA"/>
</dbReference>
<dbReference type="AlphaFoldDB" id="A0A3D9LFV9"/>
<accession>A0A3D9LFV9</accession>
<dbReference type="InterPro" id="IPR007621">
    <property type="entry name" value="TPM_dom"/>
</dbReference>
<keyword evidence="1" id="KW-0472">Membrane</keyword>
<dbReference type="Pfam" id="PF04536">
    <property type="entry name" value="TPM_phosphatase"/>
    <property type="match status" value="1"/>
</dbReference>
<proteinExistence type="predicted"/>
<dbReference type="RefSeq" id="WP_115866073.1">
    <property type="nucleotide sequence ID" value="NZ_QREG01000001.1"/>
</dbReference>
<feature type="domain" description="TPM" evidence="2">
    <location>
        <begin position="108"/>
        <end position="188"/>
    </location>
</feature>
<gene>
    <name evidence="3" type="ORF">C7460_10166</name>
</gene>
<reference evidence="3 4" key="1">
    <citation type="submission" date="2018-07" db="EMBL/GenBank/DDBJ databases">
        <title>Genomic Encyclopedia of Type Strains, Phase IV (KMG-IV): sequencing the most valuable type-strain genomes for metagenomic binning, comparative biology and taxonomic classification.</title>
        <authorList>
            <person name="Goeker M."/>
        </authorList>
    </citation>
    <scope>NUCLEOTIDE SEQUENCE [LARGE SCALE GENOMIC DNA]</scope>
    <source>
        <strain evidence="3 4">DSM 4134</strain>
    </source>
</reference>
<feature type="transmembrane region" description="Helical" evidence="1">
    <location>
        <begin position="45"/>
        <end position="67"/>
    </location>
</feature>